<dbReference type="InterPro" id="IPR036965">
    <property type="entry name" value="Terpene_synth_N_sf"/>
</dbReference>
<comment type="similarity">
    <text evidence="5">Belongs to the terpene synthase family. Tpsa subfamily.</text>
</comment>
<dbReference type="EMBL" id="JAINDJ010000006">
    <property type="protein sequence ID" value="KAG9444304.1"/>
    <property type="molecule type" value="Genomic_DNA"/>
</dbReference>
<feature type="domain" description="Terpene synthase metal-binding" evidence="8">
    <location>
        <begin position="268"/>
        <end position="496"/>
    </location>
</feature>
<name>A0AAV7E6B7_ARIFI</name>
<protein>
    <submittedName>
        <fullName evidence="9">Uncharacterized protein</fullName>
    </submittedName>
</protein>
<keyword evidence="3" id="KW-0460">Magnesium</keyword>
<evidence type="ECO:0000256" key="4">
    <source>
        <dbReference type="ARBA" id="ARBA00023239"/>
    </source>
</evidence>
<dbReference type="CDD" id="cd00684">
    <property type="entry name" value="Terpene_cyclase_plant_C1"/>
    <property type="match status" value="1"/>
</dbReference>
<comment type="caution">
    <text evidence="9">The sequence shown here is derived from an EMBL/GenBank/DDBJ whole genome shotgun (WGS) entry which is preliminary data.</text>
</comment>
<keyword evidence="2" id="KW-0479">Metal-binding</keyword>
<evidence type="ECO:0000256" key="3">
    <source>
        <dbReference type="ARBA" id="ARBA00022842"/>
    </source>
</evidence>
<dbReference type="InterPro" id="IPR044814">
    <property type="entry name" value="Terpene_cyclase_plant_C1"/>
</dbReference>
<gene>
    <name evidence="9" type="ORF">H6P81_015644</name>
</gene>
<dbReference type="PANTHER" id="PTHR31225">
    <property type="entry name" value="OS04G0344100 PROTEIN-RELATED"/>
    <property type="match status" value="1"/>
</dbReference>
<organism evidence="9 10">
    <name type="scientific">Aristolochia fimbriata</name>
    <name type="common">White veined hardy Dutchman's pipe vine</name>
    <dbReference type="NCBI Taxonomy" id="158543"/>
    <lineage>
        <taxon>Eukaryota</taxon>
        <taxon>Viridiplantae</taxon>
        <taxon>Streptophyta</taxon>
        <taxon>Embryophyta</taxon>
        <taxon>Tracheophyta</taxon>
        <taxon>Spermatophyta</taxon>
        <taxon>Magnoliopsida</taxon>
        <taxon>Magnoliidae</taxon>
        <taxon>Piperales</taxon>
        <taxon>Aristolochiaceae</taxon>
        <taxon>Aristolochia</taxon>
    </lineage>
</organism>
<dbReference type="InterPro" id="IPR005630">
    <property type="entry name" value="Terpene_synthase_metal-bd"/>
</dbReference>
<dbReference type="InterPro" id="IPR050148">
    <property type="entry name" value="Terpene_synthase-like"/>
</dbReference>
<dbReference type="SUPFAM" id="SSF48576">
    <property type="entry name" value="Terpenoid synthases"/>
    <property type="match status" value="1"/>
</dbReference>
<evidence type="ECO:0000256" key="2">
    <source>
        <dbReference type="ARBA" id="ARBA00022723"/>
    </source>
</evidence>
<feature type="coiled-coil region" evidence="6">
    <location>
        <begin position="42"/>
        <end position="76"/>
    </location>
</feature>
<proteinExistence type="inferred from homology"/>
<dbReference type="SFLD" id="SFLDG01019">
    <property type="entry name" value="Terpene_Cyclase_Like_1_C_Termi"/>
    <property type="match status" value="1"/>
</dbReference>
<dbReference type="Gene3D" id="1.50.10.130">
    <property type="entry name" value="Terpene synthase, N-terminal domain"/>
    <property type="match status" value="1"/>
</dbReference>
<dbReference type="Pfam" id="PF01397">
    <property type="entry name" value="Terpene_synth"/>
    <property type="match status" value="1"/>
</dbReference>
<evidence type="ECO:0000313" key="10">
    <source>
        <dbReference type="Proteomes" id="UP000825729"/>
    </source>
</evidence>
<keyword evidence="10" id="KW-1185">Reference proteome</keyword>
<keyword evidence="6" id="KW-0175">Coiled coil</keyword>
<reference evidence="9 10" key="1">
    <citation type="submission" date="2021-07" db="EMBL/GenBank/DDBJ databases">
        <title>The Aristolochia fimbriata genome: insights into angiosperm evolution, floral development and chemical biosynthesis.</title>
        <authorList>
            <person name="Jiao Y."/>
        </authorList>
    </citation>
    <scope>NUCLEOTIDE SEQUENCE [LARGE SCALE GENOMIC DNA]</scope>
    <source>
        <strain evidence="9">IBCAS-2021</strain>
        <tissue evidence="9">Leaf</tissue>
    </source>
</reference>
<evidence type="ECO:0000313" key="9">
    <source>
        <dbReference type="EMBL" id="KAG9444304.1"/>
    </source>
</evidence>
<evidence type="ECO:0000259" key="8">
    <source>
        <dbReference type="Pfam" id="PF03936"/>
    </source>
</evidence>
<comment type="pathway">
    <text evidence="1">Secondary metabolite biosynthesis; terpenoid biosynthesis.</text>
</comment>
<dbReference type="AlphaFoldDB" id="A0AAV7E6B7"/>
<dbReference type="SUPFAM" id="SSF48239">
    <property type="entry name" value="Terpenoid cyclases/Protein prenyltransferases"/>
    <property type="match status" value="1"/>
</dbReference>
<dbReference type="FunFam" id="1.10.600.10:FF:000007">
    <property type="entry name" value="Isoprene synthase, chloroplastic"/>
    <property type="match status" value="1"/>
</dbReference>
<dbReference type="GO" id="GO:0000287">
    <property type="term" value="F:magnesium ion binding"/>
    <property type="evidence" value="ECO:0007669"/>
    <property type="project" value="InterPro"/>
</dbReference>
<dbReference type="PANTHER" id="PTHR31225:SF93">
    <property type="entry name" value="ALPHA-HUMULENE_(-)-(E)-BETA-CARYOPHYLLENE SYNTHASE"/>
    <property type="match status" value="1"/>
</dbReference>
<dbReference type="GO" id="GO:0051762">
    <property type="term" value="P:sesquiterpene biosynthetic process"/>
    <property type="evidence" value="ECO:0007669"/>
    <property type="project" value="UniProtKB-ARBA"/>
</dbReference>
<dbReference type="GO" id="GO:0016102">
    <property type="term" value="P:diterpenoid biosynthetic process"/>
    <property type="evidence" value="ECO:0007669"/>
    <property type="project" value="InterPro"/>
</dbReference>
<keyword evidence="4" id="KW-0456">Lyase</keyword>
<evidence type="ECO:0000256" key="6">
    <source>
        <dbReference type="SAM" id="Coils"/>
    </source>
</evidence>
<sequence length="554" mass="63784">MSLANPCLVSSLSYTGEKEKKLRRSAEYHPTVWGNQFISSALSNDQKKLDAWSKRVRDLKEEVKEMLESAKGSEKLEMELIDNLQRLGVAYHFEKEIEEALRLMYHISCLSPATDSDLRSTALRFRLFRQQGYRVPPDVFSKFMDHQGKFKETLITTDPNGMLSLYEAAFLDTHGDAILDEALAFTKKQLRLAVEAGRLEPPLEAMVKHALELPLRRRIHRLEARHYISLYEKQDGHSPKLLELAKLDYNLVQTLHQKELQDISRWWKELDLAGKLTFARDRVVECYFWPVGVFHEPKHSRARDYVTKLIAITSVIDDIYDVHGTFNELQLFTDAVQRWDLAAMDQLPDYMKACYNALLSCIKAMEEDLAPEGNSYRVNYLTEAMKRLCREYLVEASWFNQGYTPGVDEYLRCSLISCAYPMIIILCYVGMEDEIPEELFTWLRSDPKIVDGTSRGFEQERGHVASAVQCYMKEHGSSEQEACEKLREMVDVAWKDINGGCLEPSAPFPVPLLERILNLARVMEVLYQYGDGYTFSDTDTKESIASLFLNAIPV</sequence>
<accession>A0AAV7E6B7</accession>
<feature type="domain" description="Terpene synthase N-terminal" evidence="7">
    <location>
        <begin position="32"/>
        <end position="211"/>
    </location>
</feature>
<evidence type="ECO:0000256" key="1">
    <source>
        <dbReference type="ARBA" id="ARBA00004721"/>
    </source>
</evidence>
<dbReference type="GO" id="GO:0010333">
    <property type="term" value="F:terpene synthase activity"/>
    <property type="evidence" value="ECO:0007669"/>
    <property type="project" value="InterPro"/>
</dbReference>
<dbReference type="Gene3D" id="1.10.600.10">
    <property type="entry name" value="Farnesyl Diphosphate Synthase"/>
    <property type="match status" value="1"/>
</dbReference>
<dbReference type="Pfam" id="PF03936">
    <property type="entry name" value="Terpene_synth_C"/>
    <property type="match status" value="1"/>
</dbReference>
<dbReference type="FunFam" id="1.50.10.130:FF:000001">
    <property type="entry name" value="Isoprene synthase, chloroplastic"/>
    <property type="match status" value="1"/>
</dbReference>
<dbReference type="InterPro" id="IPR001906">
    <property type="entry name" value="Terpene_synth_N"/>
</dbReference>
<dbReference type="SFLD" id="SFLDS00005">
    <property type="entry name" value="Isoprenoid_Synthase_Type_I"/>
    <property type="match status" value="1"/>
</dbReference>
<dbReference type="InterPro" id="IPR008949">
    <property type="entry name" value="Isoprenoid_synthase_dom_sf"/>
</dbReference>
<dbReference type="InterPro" id="IPR034741">
    <property type="entry name" value="Terpene_cyclase-like_1_C"/>
</dbReference>
<evidence type="ECO:0000259" key="7">
    <source>
        <dbReference type="Pfam" id="PF01397"/>
    </source>
</evidence>
<dbReference type="InterPro" id="IPR008930">
    <property type="entry name" value="Terpenoid_cyclase/PrenylTrfase"/>
</dbReference>
<evidence type="ECO:0000256" key="5">
    <source>
        <dbReference type="ARBA" id="ARBA00038405"/>
    </source>
</evidence>
<dbReference type="Proteomes" id="UP000825729">
    <property type="component" value="Unassembled WGS sequence"/>
</dbReference>